<dbReference type="SMART" id="SM00398">
    <property type="entry name" value="HMG"/>
    <property type="match status" value="1"/>
</dbReference>
<dbReference type="GO" id="GO:0005634">
    <property type="term" value="C:nucleus"/>
    <property type="evidence" value="ECO:0007669"/>
    <property type="project" value="UniProtKB-UniRule"/>
</dbReference>
<evidence type="ECO:0000259" key="5">
    <source>
        <dbReference type="PROSITE" id="PS50118"/>
    </source>
</evidence>
<dbReference type="GO" id="GO:0001228">
    <property type="term" value="F:DNA-binding transcription activator activity, RNA polymerase II-specific"/>
    <property type="evidence" value="ECO:0007669"/>
    <property type="project" value="TreeGrafter"/>
</dbReference>
<feature type="region of interest" description="Disordered" evidence="4">
    <location>
        <begin position="85"/>
        <end position="115"/>
    </location>
</feature>
<protein>
    <recommendedName>
        <fullName evidence="5">HMG box domain-containing protein</fullName>
    </recommendedName>
</protein>
<evidence type="ECO:0000313" key="7">
    <source>
        <dbReference type="Proteomes" id="UP000663827"/>
    </source>
</evidence>
<reference evidence="6" key="1">
    <citation type="submission" date="2021-01" db="EMBL/GenBank/DDBJ databases">
        <authorList>
            <person name="Kaushik A."/>
        </authorList>
    </citation>
    <scope>NUCLEOTIDE SEQUENCE</scope>
    <source>
        <strain evidence="6">AG5</strain>
    </source>
</reference>
<feature type="compositionally biased region" description="Polar residues" evidence="4">
    <location>
        <begin position="7"/>
        <end position="34"/>
    </location>
</feature>
<dbReference type="AlphaFoldDB" id="A0A8H3DYG9"/>
<dbReference type="Proteomes" id="UP000663827">
    <property type="component" value="Unassembled WGS sequence"/>
</dbReference>
<dbReference type="PROSITE" id="PS50118">
    <property type="entry name" value="HMG_BOX_2"/>
    <property type="match status" value="1"/>
</dbReference>
<evidence type="ECO:0000256" key="4">
    <source>
        <dbReference type="SAM" id="MobiDB-lite"/>
    </source>
</evidence>
<dbReference type="PANTHER" id="PTHR10270">
    <property type="entry name" value="SOX TRANSCRIPTION FACTOR"/>
    <property type="match status" value="1"/>
</dbReference>
<feature type="region of interest" description="Disordered" evidence="4">
    <location>
        <begin position="178"/>
        <end position="217"/>
    </location>
</feature>
<dbReference type="EMBL" id="CAJNJQ010000401">
    <property type="protein sequence ID" value="CAE7075759.1"/>
    <property type="molecule type" value="Genomic_DNA"/>
</dbReference>
<feature type="region of interest" description="Disordered" evidence="4">
    <location>
        <begin position="1"/>
        <end position="58"/>
    </location>
</feature>
<name>A0A8H3DYG9_9AGAM</name>
<gene>
    <name evidence="6" type="ORF">RDB_LOCUS19510</name>
</gene>
<proteinExistence type="predicted"/>
<dbReference type="InterPro" id="IPR050140">
    <property type="entry name" value="SRY-related_HMG-box_TF-like"/>
</dbReference>
<feature type="compositionally biased region" description="Low complexity" evidence="4">
    <location>
        <begin position="257"/>
        <end position="287"/>
    </location>
</feature>
<feature type="domain" description="HMG box" evidence="5">
    <location>
        <begin position="113"/>
        <end position="181"/>
    </location>
</feature>
<dbReference type="Gene3D" id="1.10.30.10">
    <property type="entry name" value="High mobility group box domain"/>
    <property type="match status" value="1"/>
</dbReference>
<keyword evidence="1 3" id="KW-0238">DNA-binding</keyword>
<keyword evidence="3" id="KW-0539">Nucleus</keyword>
<dbReference type="GO" id="GO:0000978">
    <property type="term" value="F:RNA polymerase II cis-regulatory region sequence-specific DNA binding"/>
    <property type="evidence" value="ECO:0007669"/>
    <property type="project" value="TreeGrafter"/>
</dbReference>
<dbReference type="Pfam" id="PF00505">
    <property type="entry name" value="HMG_box"/>
    <property type="match status" value="1"/>
</dbReference>
<feature type="compositionally biased region" description="Low complexity" evidence="4">
    <location>
        <begin position="198"/>
        <end position="207"/>
    </location>
</feature>
<organism evidence="6 7">
    <name type="scientific">Rhizoctonia solani</name>
    <dbReference type="NCBI Taxonomy" id="456999"/>
    <lineage>
        <taxon>Eukaryota</taxon>
        <taxon>Fungi</taxon>
        <taxon>Dikarya</taxon>
        <taxon>Basidiomycota</taxon>
        <taxon>Agaricomycotina</taxon>
        <taxon>Agaricomycetes</taxon>
        <taxon>Cantharellales</taxon>
        <taxon>Ceratobasidiaceae</taxon>
        <taxon>Rhizoctonia</taxon>
    </lineage>
</organism>
<dbReference type="GO" id="GO:0030154">
    <property type="term" value="P:cell differentiation"/>
    <property type="evidence" value="ECO:0007669"/>
    <property type="project" value="TreeGrafter"/>
</dbReference>
<sequence length="575" mass="62773">MPAMPKSSRSSRTLVSPNLSHDASVSPLKPTSNGYHEPTYDAFSRDASRFSTEQKTPNQQLYYPGDDCLLPSGGSALRVHASLGMSNSPEPPCDVGPTRTAKSHSRRQPPGHIPRPRNAFILYRSWYVKEGFLAEVENDHREISRIVGKIWKQMSSEEQAPWKAMAEEEKVEHARKYPDYKYSPNSRRDAAATSLTNRSAPARLSASRSRKPVSETLVEKRSDAVVGAFVSGSRKLGLLAGVRKIDEQIRAEESEATAETQTLTLTCPTPPSSSSCSSIEPESPASPVYRDIHSTGSTSNANTGGLDVSETLSTIDYEPADDFSLAACSTPFTEFDPDSVRLLPPEQYYRSETFFKTALRPYCNVDAGLGVSTVCDDATDFSSFTFSNDSNLYTSAAPNHQHVASEPELSPFDRIALEGTPAGHPDAISFGTPVWGALFPASSISSTGTSSSLVSDSLSNFSWDQSQEYSSDKEYSASSMSGGDTQPCDYGIFSEWRQSDSPVATDGFDACVLTPTSLSSSVPSPPLSLAYPSPTYPQKYPTLLYHSWETRYDDMDAYERALGDINAEISDHRIF</sequence>
<evidence type="ECO:0000256" key="1">
    <source>
        <dbReference type="ARBA" id="ARBA00023125"/>
    </source>
</evidence>
<accession>A0A8H3DYG9</accession>
<dbReference type="InterPro" id="IPR009071">
    <property type="entry name" value="HMG_box_dom"/>
</dbReference>
<dbReference type="SUPFAM" id="SSF47095">
    <property type="entry name" value="HMG-box"/>
    <property type="match status" value="1"/>
</dbReference>
<feature type="DNA-binding region" description="HMG box" evidence="3">
    <location>
        <begin position="113"/>
        <end position="181"/>
    </location>
</feature>
<comment type="caution">
    <text evidence="6">The sequence shown here is derived from an EMBL/GenBank/DDBJ whole genome shotgun (WGS) entry which is preliminary data.</text>
</comment>
<evidence type="ECO:0000313" key="6">
    <source>
        <dbReference type="EMBL" id="CAE7075759.1"/>
    </source>
</evidence>
<evidence type="ECO:0000256" key="2">
    <source>
        <dbReference type="ARBA" id="ARBA00023163"/>
    </source>
</evidence>
<dbReference type="PANTHER" id="PTHR10270:SF161">
    <property type="entry name" value="SEX-DETERMINING REGION Y PROTEIN"/>
    <property type="match status" value="1"/>
</dbReference>
<feature type="compositionally biased region" description="Polar residues" evidence="4">
    <location>
        <begin position="49"/>
        <end position="58"/>
    </location>
</feature>
<feature type="compositionally biased region" description="Polar residues" evidence="4">
    <location>
        <begin position="294"/>
        <end position="303"/>
    </location>
</feature>
<dbReference type="CDD" id="cd01389">
    <property type="entry name" value="HMG-box_ROX1-like"/>
    <property type="match status" value="1"/>
</dbReference>
<evidence type="ECO:0000256" key="3">
    <source>
        <dbReference type="PROSITE-ProRule" id="PRU00267"/>
    </source>
</evidence>
<dbReference type="InterPro" id="IPR036910">
    <property type="entry name" value="HMG_box_dom_sf"/>
</dbReference>
<keyword evidence="2" id="KW-0804">Transcription</keyword>
<feature type="region of interest" description="Disordered" evidence="4">
    <location>
        <begin position="253"/>
        <end position="306"/>
    </location>
</feature>